<name>A0A5N0EPA2_9NOCA</name>
<evidence type="ECO:0000256" key="1">
    <source>
        <dbReference type="ARBA" id="ARBA00009009"/>
    </source>
</evidence>
<dbReference type="EMBL" id="VXLC01000001">
    <property type="protein sequence ID" value="KAA8890863.1"/>
    <property type="molecule type" value="Genomic_DNA"/>
</dbReference>
<dbReference type="OrthoDB" id="9784149at2"/>
<dbReference type="NCBIfam" id="NF033103">
    <property type="entry name" value="bla_class_A"/>
    <property type="match status" value="1"/>
</dbReference>
<protein>
    <recommendedName>
        <fullName evidence="2 5">Beta-lactamase</fullName>
        <ecNumber evidence="2 5">3.5.2.6</ecNumber>
    </recommendedName>
</protein>
<comment type="similarity">
    <text evidence="1 5">Belongs to the class-A beta-lactamase family.</text>
</comment>
<dbReference type="InterPro" id="IPR045155">
    <property type="entry name" value="Beta-lactam_cat"/>
</dbReference>
<comment type="catalytic activity">
    <reaction evidence="5">
        <text>a beta-lactam + H2O = a substituted beta-amino acid</text>
        <dbReference type="Rhea" id="RHEA:20401"/>
        <dbReference type="ChEBI" id="CHEBI:15377"/>
        <dbReference type="ChEBI" id="CHEBI:35627"/>
        <dbReference type="ChEBI" id="CHEBI:140347"/>
        <dbReference type="EC" id="3.5.2.6"/>
    </reaction>
</comment>
<dbReference type="InterPro" id="IPR012338">
    <property type="entry name" value="Beta-lactam/transpept-like"/>
</dbReference>
<dbReference type="GO" id="GO:0008800">
    <property type="term" value="F:beta-lactamase activity"/>
    <property type="evidence" value="ECO:0007669"/>
    <property type="project" value="UniProtKB-UniRule"/>
</dbReference>
<dbReference type="Proteomes" id="UP000323876">
    <property type="component" value="Unassembled WGS sequence"/>
</dbReference>
<dbReference type="PRINTS" id="PR00118">
    <property type="entry name" value="BLACTAMASEA"/>
</dbReference>
<evidence type="ECO:0000256" key="5">
    <source>
        <dbReference type="RuleBase" id="RU361140"/>
    </source>
</evidence>
<dbReference type="GO" id="GO:0046677">
    <property type="term" value="P:response to antibiotic"/>
    <property type="evidence" value="ECO:0007669"/>
    <property type="project" value="UniProtKB-UniRule"/>
</dbReference>
<dbReference type="PANTHER" id="PTHR35333">
    <property type="entry name" value="BETA-LACTAMASE"/>
    <property type="match status" value="1"/>
</dbReference>
<feature type="chain" id="PRO_5039455511" description="Beta-lactamase" evidence="6">
    <location>
        <begin position="24"/>
        <end position="307"/>
    </location>
</feature>
<keyword evidence="4 5" id="KW-0046">Antibiotic resistance</keyword>
<evidence type="ECO:0000313" key="8">
    <source>
        <dbReference type="EMBL" id="KAA8890863.1"/>
    </source>
</evidence>
<sequence>MFRLTRDSRVALTTAALVLPLLAACGPDSTTAHTDSPTSSAQSGNSSAAELAALEKKYDARIGVFAVDTGSGKTLTARADERFPFLSTFKGLAAAALLKAHPLDTGYFDRVIHYTDADLLSYSPVTKTKVAEGMTVAQLAEAAITQSDNTAGNLLLRELGGPQGLTGFLRGIGDQVSHLDRWEPELNTAIPGDERDTTTPAALATDYRALVVGDALGAPERARLTGWLKANTTGDKRIRAGVPAGWSTGDKTGTGDYGCAHDAAVTWPDGSAAPLVIAIQTCKSVKEAESSNDVIADATRVAVEAVH</sequence>
<dbReference type="Pfam" id="PF13354">
    <property type="entry name" value="Beta-lactamase2"/>
    <property type="match status" value="1"/>
</dbReference>
<dbReference type="InterPro" id="IPR023650">
    <property type="entry name" value="Beta-lactam_class-A_AS"/>
</dbReference>
<keyword evidence="3 5" id="KW-0378">Hydrolase</keyword>
<dbReference type="EC" id="3.5.2.6" evidence="2 5"/>
<dbReference type="PROSITE" id="PS51257">
    <property type="entry name" value="PROKAR_LIPOPROTEIN"/>
    <property type="match status" value="1"/>
</dbReference>
<evidence type="ECO:0000256" key="2">
    <source>
        <dbReference type="ARBA" id="ARBA00012865"/>
    </source>
</evidence>
<evidence type="ECO:0000256" key="3">
    <source>
        <dbReference type="ARBA" id="ARBA00022801"/>
    </source>
</evidence>
<organism evidence="8 9">
    <name type="scientific">Nocardia colli</name>
    <dbReference type="NCBI Taxonomy" id="2545717"/>
    <lineage>
        <taxon>Bacteria</taxon>
        <taxon>Bacillati</taxon>
        <taxon>Actinomycetota</taxon>
        <taxon>Actinomycetes</taxon>
        <taxon>Mycobacteriales</taxon>
        <taxon>Nocardiaceae</taxon>
        <taxon>Nocardia</taxon>
    </lineage>
</organism>
<keyword evidence="6" id="KW-0732">Signal</keyword>
<dbReference type="GO" id="GO:0030655">
    <property type="term" value="P:beta-lactam antibiotic catabolic process"/>
    <property type="evidence" value="ECO:0007669"/>
    <property type="project" value="InterPro"/>
</dbReference>
<dbReference type="InterPro" id="IPR000871">
    <property type="entry name" value="Beta-lactam_class-A"/>
</dbReference>
<dbReference type="RefSeq" id="WP_150400769.1">
    <property type="nucleotide sequence ID" value="NZ_VXLC01000001.1"/>
</dbReference>
<feature type="domain" description="Beta-lactamase class A catalytic" evidence="7">
    <location>
        <begin position="63"/>
        <end position="279"/>
    </location>
</feature>
<proteinExistence type="inferred from homology"/>
<evidence type="ECO:0000256" key="6">
    <source>
        <dbReference type="SAM" id="SignalP"/>
    </source>
</evidence>
<dbReference type="AlphaFoldDB" id="A0A5N0EPA2"/>
<comment type="caution">
    <text evidence="8">The sequence shown here is derived from an EMBL/GenBank/DDBJ whole genome shotgun (WGS) entry which is preliminary data.</text>
</comment>
<feature type="signal peptide" evidence="6">
    <location>
        <begin position="1"/>
        <end position="23"/>
    </location>
</feature>
<keyword evidence="9" id="KW-1185">Reference proteome</keyword>
<evidence type="ECO:0000259" key="7">
    <source>
        <dbReference type="Pfam" id="PF13354"/>
    </source>
</evidence>
<dbReference type="Gene3D" id="3.40.710.10">
    <property type="entry name" value="DD-peptidase/beta-lactamase superfamily"/>
    <property type="match status" value="1"/>
</dbReference>
<accession>A0A5N0EPA2</accession>
<dbReference type="PANTHER" id="PTHR35333:SF3">
    <property type="entry name" value="BETA-LACTAMASE-TYPE TRANSPEPTIDASE FOLD CONTAINING PROTEIN"/>
    <property type="match status" value="1"/>
</dbReference>
<dbReference type="SUPFAM" id="SSF56601">
    <property type="entry name" value="beta-lactamase/transpeptidase-like"/>
    <property type="match status" value="1"/>
</dbReference>
<reference evidence="8 9" key="1">
    <citation type="submission" date="2019-09" db="EMBL/GenBank/DDBJ databases">
        <authorList>
            <person name="Wang X."/>
        </authorList>
    </citation>
    <scope>NUCLEOTIDE SEQUENCE [LARGE SCALE GENOMIC DNA]</scope>
    <source>
        <strain evidence="8 9">CICC 11023</strain>
    </source>
</reference>
<evidence type="ECO:0000256" key="4">
    <source>
        <dbReference type="ARBA" id="ARBA00023251"/>
    </source>
</evidence>
<evidence type="ECO:0000313" key="9">
    <source>
        <dbReference type="Proteomes" id="UP000323876"/>
    </source>
</evidence>
<dbReference type="PROSITE" id="PS00146">
    <property type="entry name" value="BETA_LACTAMASE_A"/>
    <property type="match status" value="1"/>
</dbReference>
<gene>
    <name evidence="8" type="primary">bla</name>
    <name evidence="8" type="ORF">F3087_06430</name>
</gene>